<sequence length="398" mass="42954">MRYRMELLLAGRARDELGCLEGLLSTQGDIHVTTRLLVNGDSDPLQGISVLPDALVLLVSDNWAAELAAFAERPAAERPPLLVVGPKGNVELIREAMRAGARDFFSPPIDDGEISQFIRQLARDRLVSDTRHTARLMAVINAKGGSGASMIAANLAHRLVVEGRRTALVDMDVQFGSLPLYFNMAPGNGLVGALEAADSLDVLALEGYVQGHASGLDVLASSPEYALPLSEVSETRVEQLLQVLGQAYDDVVVDLPRWIGGSTAAVLERSDRILMVMQQSVAHLRDAQRLLGILRHELTLATAITVVVNRHDRRGAVSLADIREALPGVDVVPLANDFKRVNQSINVGSPLRDVARKAPVTRALKALALSFDEADASPSRPPSRHRKGLLGWTRLGRA</sequence>
<evidence type="ECO:0000313" key="4">
    <source>
        <dbReference type="Proteomes" id="UP000547614"/>
    </source>
</evidence>
<comment type="caution">
    <text evidence="3">The sequence shown here is derived from an EMBL/GenBank/DDBJ whole genome shotgun (WGS) entry which is preliminary data.</text>
</comment>
<proteinExistence type="predicted"/>
<dbReference type="GO" id="GO:0005524">
    <property type="term" value="F:ATP binding"/>
    <property type="evidence" value="ECO:0007669"/>
    <property type="project" value="TreeGrafter"/>
</dbReference>
<accession>A0A839V1M4</accession>
<dbReference type="Gene3D" id="3.40.50.300">
    <property type="entry name" value="P-loop containing nucleotide triphosphate hydrolases"/>
    <property type="match status" value="1"/>
</dbReference>
<feature type="domain" description="CobQ/CobB/MinD/ParA nucleotide binding" evidence="2">
    <location>
        <begin position="138"/>
        <end position="338"/>
    </location>
</feature>
<dbReference type="GO" id="GO:0005829">
    <property type="term" value="C:cytosol"/>
    <property type="evidence" value="ECO:0007669"/>
    <property type="project" value="TreeGrafter"/>
</dbReference>
<name>A0A839V1M4_9GAMM</name>
<dbReference type="Pfam" id="PF01656">
    <property type="entry name" value="CbiA"/>
    <property type="match status" value="1"/>
</dbReference>
<dbReference type="AlphaFoldDB" id="A0A839V1M4"/>
<dbReference type="GO" id="GO:0016887">
    <property type="term" value="F:ATP hydrolysis activity"/>
    <property type="evidence" value="ECO:0007669"/>
    <property type="project" value="TreeGrafter"/>
</dbReference>
<dbReference type="Proteomes" id="UP000547614">
    <property type="component" value="Unassembled WGS sequence"/>
</dbReference>
<evidence type="ECO:0000256" key="1">
    <source>
        <dbReference type="SAM" id="MobiDB-lite"/>
    </source>
</evidence>
<dbReference type="Gene3D" id="3.40.50.2300">
    <property type="match status" value="1"/>
</dbReference>
<protein>
    <submittedName>
        <fullName evidence="3">Pilus assembly protein CpaE</fullName>
    </submittedName>
</protein>
<evidence type="ECO:0000259" key="2">
    <source>
        <dbReference type="Pfam" id="PF01656"/>
    </source>
</evidence>
<feature type="region of interest" description="Disordered" evidence="1">
    <location>
        <begin position="374"/>
        <end position="398"/>
    </location>
</feature>
<dbReference type="GO" id="GO:0009898">
    <property type="term" value="C:cytoplasmic side of plasma membrane"/>
    <property type="evidence" value="ECO:0007669"/>
    <property type="project" value="TreeGrafter"/>
</dbReference>
<organism evidence="3 4">
    <name type="scientific">Halomonas cerina</name>
    <dbReference type="NCBI Taxonomy" id="447424"/>
    <lineage>
        <taxon>Bacteria</taxon>
        <taxon>Pseudomonadati</taxon>
        <taxon>Pseudomonadota</taxon>
        <taxon>Gammaproteobacteria</taxon>
        <taxon>Oceanospirillales</taxon>
        <taxon>Halomonadaceae</taxon>
        <taxon>Halomonas</taxon>
    </lineage>
</organism>
<dbReference type="GO" id="GO:0051782">
    <property type="term" value="P:negative regulation of cell division"/>
    <property type="evidence" value="ECO:0007669"/>
    <property type="project" value="TreeGrafter"/>
</dbReference>
<dbReference type="InterPro" id="IPR027417">
    <property type="entry name" value="P-loop_NTPase"/>
</dbReference>
<dbReference type="InterPro" id="IPR002586">
    <property type="entry name" value="CobQ/CobB/MinD/ParA_Nub-bd_dom"/>
</dbReference>
<dbReference type="SUPFAM" id="SSF52540">
    <property type="entry name" value="P-loop containing nucleoside triphosphate hydrolases"/>
    <property type="match status" value="1"/>
</dbReference>
<dbReference type="EMBL" id="JACHXP010000002">
    <property type="protein sequence ID" value="MBB3189252.1"/>
    <property type="molecule type" value="Genomic_DNA"/>
</dbReference>
<dbReference type="RefSeq" id="WP_183324011.1">
    <property type="nucleotide sequence ID" value="NZ_JACHXP010000002.1"/>
</dbReference>
<dbReference type="PANTHER" id="PTHR43384:SF13">
    <property type="entry name" value="SLR0110 PROTEIN"/>
    <property type="match status" value="1"/>
</dbReference>
<dbReference type="PANTHER" id="PTHR43384">
    <property type="entry name" value="SEPTUM SITE-DETERMINING PROTEIN MIND HOMOLOG, CHLOROPLASTIC-RELATED"/>
    <property type="match status" value="1"/>
</dbReference>
<dbReference type="InterPro" id="IPR050625">
    <property type="entry name" value="ParA/MinD_ATPase"/>
</dbReference>
<keyword evidence="4" id="KW-1185">Reference proteome</keyword>
<reference evidence="3 4" key="1">
    <citation type="submission" date="2020-08" db="EMBL/GenBank/DDBJ databases">
        <title>Genomic Encyclopedia of Type Strains, Phase III (KMG-III): the genomes of soil and plant-associated and newly described type strains.</title>
        <authorList>
            <person name="Whitman W."/>
        </authorList>
    </citation>
    <scope>NUCLEOTIDE SEQUENCE [LARGE SCALE GENOMIC DNA]</scope>
    <source>
        <strain evidence="3 4">CECT 7282</strain>
    </source>
</reference>
<evidence type="ECO:0000313" key="3">
    <source>
        <dbReference type="EMBL" id="MBB3189252.1"/>
    </source>
</evidence>
<gene>
    <name evidence="3" type="ORF">FHR94_000474</name>
</gene>